<dbReference type="EC" id="2.7.7.48" evidence="1"/>
<keyword evidence="1" id="KW-0548">Nucleotidyltransferase</keyword>
<dbReference type="AlphaFoldDB" id="A0A0N4XRY7"/>
<evidence type="ECO:0000313" key="3">
    <source>
        <dbReference type="EMBL" id="VDL68878.1"/>
    </source>
</evidence>
<dbReference type="InterPro" id="IPR057596">
    <property type="entry name" value="RDRP_core"/>
</dbReference>
<dbReference type="Proteomes" id="UP000271162">
    <property type="component" value="Unassembled WGS sequence"/>
</dbReference>
<keyword evidence="1" id="KW-0696">RNA-directed RNA polymerase</keyword>
<evidence type="ECO:0000313" key="5">
    <source>
        <dbReference type="WBParaSite" id="NBR_0000528901-mRNA-1"/>
    </source>
</evidence>
<dbReference type="GO" id="GO:0003723">
    <property type="term" value="F:RNA binding"/>
    <property type="evidence" value="ECO:0007669"/>
    <property type="project" value="UniProtKB-KW"/>
</dbReference>
<keyword evidence="1" id="KW-0694">RNA-binding</keyword>
<reference evidence="5" key="1">
    <citation type="submission" date="2017-02" db="UniProtKB">
        <authorList>
            <consortium name="WormBaseParasite"/>
        </authorList>
    </citation>
    <scope>IDENTIFICATION</scope>
</reference>
<gene>
    <name evidence="3" type="ORF">NBR_LOCUS5289</name>
</gene>
<comment type="similarity">
    <text evidence="1">Belongs to the RdRP family.</text>
</comment>
<proteinExistence type="inferred from homology"/>
<dbReference type="WBParaSite" id="NBR_0000528901-mRNA-1">
    <property type="protein sequence ID" value="NBR_0000528901-mRNA-1"/>
    <property type="gene ID" value="NBR_0000528901"/>
</dbReference>
<reference evidence="3 4" key="2">
    <citation type="submission" date="2018-11" db="EMBL/GenBank/DDBJ databases">
        <authorList>
            <consortium name="Pathogen Informatics"/>
        </authorList>
    </citation>
    <scope>NUCLEOTIDE SEQUENCE [LARGE SCALE GENOMIC DNA]</scope>
</reference>
<name>A0A0N4XRY7_NIPBR</name>
<dbReference type="OMA" id="YFMESGT"/>
<evidence type="ECO:0000313" key="4">
    <source>
        <dbReference type="Proteomes" id="UP000271162"/>
    </source>
</evidence>
<dbReference type="EMBL" id="UYSL01012254">
    <property type="protein sequence ID" value="VDL68878.1"/>
    <property type="molecule type" value="Genomic_DNA"/>
</dbReference>
<evidence type="ECO:0000259" key="2">
    <source>
        <dbReference type="Pfam" id="PF05183"/>
    </source>
</evidence>
<dbReference type="STRING" id="27835.A0A0N4XRY7"/>
<keyword evidence="4" id="KW-1185">Reference proteome</keyword>
<feature type="domain" description="RDRP core" evidence="2">
    <location>
        <begin position="7"/>
        <end position="55"/>
    </location>
</feature>
<comment type="catalytic activity">
    <reaction evidence="1">
        <text>RNA(n) + a ribonucleoside 5'-triphosphate = RNA(n+1) + diphosphate</text>
        <dbReference type="Rhea" id="RHEA:21248"/>
        <dbReference type="Rhea" id="RHEA-COMP:14527"/>
        <dbReference type="Rhea" id="RHEA-COMP:17342"/>
        <dbReference type="ChEBI" id="CHEBI:33019"/>
        <dbReference type="ChEBI" id="CHEBI:61557"/>
        <dbReference type="ChEBI" id="CHEBI:140395"/>
        <dbReference type="EC" id="2.7.7.48"/>
    </reaction>
</comment>
<sequence length="82" mass="9435">MRPSKMSGRLIKQTLEKYFTEGLIVAGRIFLLFGSSNSQMRDFGVYFMESGTRSQLRMYRKRGGTSPSLECLIDIAREEFGR</sequence>
<organism evidence="5">
    <name type="scientific">Nippostrongylus brasiliensis</name>
    <name type="common">Rat hookworm</name>
    <dbReference type="NCBI Taxonomy" id="27835"/>
    <lineage>
        <taxon>Eukaryota</taxon>
        <taxon>Metazoa</taxon>
        <taxon>Ecdysozoa</taxon>
        <taxon>Nematoda</taxon>
        <taxon>Chromadorea</taxon>
        <taxon>Rhabditida</taxon>
        <taxon>Rhabditina</taxon>
        <taxon>Rhabditomorpha</taxon>
        <taxon>Strongyloidea</taxon>
        <taxon>Heligmosomidae</taxon>
        <taxon>Nippostrongylus</taxon>
    </lineage>
</organism>
<protein>
    <recommendedName>
        <fullName evidence="1">RNA-dependent RNA polymerase</fullName>
        <ecNumber evidence="1">2.7.7.48</ecNumber>
    </recommendedName>
</protein>
<keyword evidence="1" id="KW-0808">Transferase</keyword>
<dbReference type="GO" id="GO:0003968">
    <property type="term" value="F:RNA-directed RNA polymerase activity"/>
    <property type="evidence" value="ECO:0007669"/>
    <property type="project" value="UniProtKB-KW"/>
</dbReference>
<dbReference type="Pfam" id="PF05183">
    <property type="entry name" value="RdRP"/>
    <property type="match status" value="1"/>
</dbReference>
<accession>A0A0N4XRY7</accession>
<evidence type="ECO:0000256" key="1">
    <source>
        <dbReference type="RuleBase" id="RU363098"/>
    </source>
</evidence>